<keyword evidence="2" id="KW-1185">Reference proteome</keyword>
<reference evidence="1" key="1">
    <citation type="submission" date="2013-10" db="EMBL/GenBank/DDBJ databases">
        <title>Genomic analysis of the causative agents of coccidiosis in chickens.</title>
        <authorList>
            <person name="Reid A.J."/>
            <person name="Blake D."/>
            <person name="Billington K."/>
            <person name="Browne H."/>
            <person name="Dunn M."/>
            <person name="Hung S."/>
            <person name="Kawahara F."/>
            <person name="Miranda-Saavedra D."/>
            <person name="Mourier T."/>
            <person name="Nagra H."/>
            <person name="Otto T.D."/>
            <person name="Rawlings N."/>
            <person name="Sanchez A."/>
            <person name="Sanders M."/>
            <person name="Subramaniam C."/>
            <person name="Tay Y."/>
            <person name="Dear P."/>
            <person name="Doerig C."/>
            <person name="Gruber A."/>
            <person name="Parkinson J."/>
            <person name="Shirley M."/>
            <person name="Wan K.L."/>
            <person name="Berriman M."/>
            <person name="Tomley F."/>
            <person name="Pain A."/>
        </authorList>
    </citation>
    <scope>NUCLEOTIDE SEQUENCE [LARGE SCALE GENOMIC DNA]</scope>
    <source>
        <strain evidence="1">Houghton</strain>
    </source>
</reference>
<dbReference type="VEuPathDB" id="ToxoDB:EPH_0028900"/>
<organism evidence="1 2">
    <name type="scientific">Eimeria praecox</name>
    <dbReference type="NCBI Taxonomy" id="51316"/>
    <lineage>
        <taxon>Eukaryota</taxon>
        <taxon>Sar</taxon>
        <taxon>Alveolata</taxon>
        <taxon>Apicomplexa</taxon>
        <taxon>Conoidasida</taxon>
        <taxon>Coccidia</taxon>
        <taxon>Eucoccidiorida</taxon>
        <taxon>Eimeriorina</taxon>
        <taxon>Eimeriidae</taxon>
        <taxon>Eimeria</taxon>
    </lineage>
</organism>
<dbReference type="OrthoDB" id="346479at2759"/>
<sequence>MVSATPSHDPPAPLMPAVEPPDRVAYKTTSHSSTELSPFEVMIGENPLTAANLDIVGALSLTLTPPMIKISRHLCDRVQSHIQKANGQQKYYADTKRRAVEYIVGDKLISYRPLAPKLVPQEAVVGRPPARGAGGRLTEEYLGDYIVSHRGTGGDAQYLLKWRDPGDRST</sequence>
<evidence type="ECO:0008006" key="3">
    <source>
        <dbReference type="Google" id="ProtNLM"/>
    </source>
</evidence>
<evidence type="ECO:0000313" key="2">
    <source>
        <dbReference type="Proteomes" id="UP000018201"/>
    </source>
</evidence>
<dbReference type="AlphaFoldDB" id="U6G655"/>
<reference evidence="1" key="2">
    <citation type="submission" date="2013-10" db="EMBL/GenBank/DDBJ databases">
        <authorList>
            <person name="Aslett M."/>
        </authorList>
    </citation>
    <scope>NUCLEOTIDE SEQUENCE [LARGE SCALE GENOMIC DNA]</scope>
    <source>
        <strain evidence="1">Houghton</strain>
    </source>
</reference>
<dbReference type="EMBL" id="HG691098">
    <property type="protein sequence ID" value="CDI75726.1"/>
    <property type="molecule type" value="Genomic_DNA"/>
</dbReference>
<name>U6G655_9EIME</name>
<proteinExistence type="predicted"/>
<dbReference type="Proteomes" id="UP000018201">
    <property type="component" value="Unassembled WGS sequence"/>
</dbReference>
<evidence type="ECO:0000313" key="1">
    <source>
        <dbReference type="EMBL" id="CDI75726.1"/>
    </source>
</evidence>
<accession>U6G655</accession>
<protein>
    <recommendedName>
        <fullName evidence="3">Chromo domain-containing protein</fullName>
    </recommendedName>
</protein>
<gene>
    <name evidence="1" type="ORF">EPH_0028900</name>
</gene>